<dbReference type="Proteomes" id="UP001085076">
    <property type="component" value="Miscellaneous, Linkage group lg07"/>
</dbReference>
<dbReference type="AlphaFoldDB" id="A0A9D5H7X8"/>
<sequence>MQLRVPLLIIAEDVTGEALATLVVKKLRGTLNVSTIKAPGFGERRKAFLQDIAILIENVSVEQPGTARKVTISQQSTTIIADAATKDEIEARIAQIKNELAETVLVYDSENLAGRIVKLSGG</sequence>
<evidence type="ECO:0000313" key="4">
    <source>
        <dbReference type="Proteomes" id="UP001085076"/>
    </source>
</evidence>
<gene>
    <name evidence="3" type="ORF">J5N97_023521</name>
</gene>
<dbReference type="InterPro" id="IPR001844">
    <property type="entry name" value="Cpn60/GroEL"/>
</dbReference>
<accession>A0A9D5H7X8</accession>
<evidence type="ECO:0000256" key="2">
    <source>
        <dbReference type="ARBA" id="ARBA00023186"/>
    </source>
</evidence>
<reference evidence="3" key="1">
    <citation type="submission" date="2021-03" db="EMBL/GenBank/DDBJ databases">
        <authorList>
            <person name="Li Z."/>
            <person name="Yang C."/>
        </authorList>
    </citation>
    <scope>NUCLEOTIDE SEQUENCE</scope>
    <source>
        <strain evidence="3">Dzin_1.0</strain>
        <tissue evidence="3">Leaf</tissue>
    </source>
</reference>
<dbReference type="SUPFAM" id="SSF52029">
    <property type="entry name" value="GroEL apical domain-like"/>
    <property type="match status" value="1"/>
</dbReference>
<dbReference type="Gene3D" id="3.50.7.10">
    <property type="entry name" value="GroEL"/>
    <property type="match status" value="1"/>
</dbReference>
<dbReference type="EMBL" id="JAGGNH010000007">
    <property type="protein sequence ID" value="KAJ0966604.1"/>
    <property type="molecule type" value="Genomic_DNA"/>
</dbReference>
<organism evidence="3 4">
    <name type="scientific">Dioscorea zingiberensis</name>
    <dbReference type="NCBI Taxonomy" id="325984"/>
    <lineage>
        <taxon>Eukaryota</taxon>
        <taxon>Viridiplantae</taxon>
        <taxon>Streptophyta</taxon>
        <taxon>Embryophyta</taxon>
        <taxon>Tracheophyta</taxon>
        <taxon>Spermatophyta</taxon>
        <taxon>Magnoliopsida</taxon>
        <taxon>Liliopsida</taxon>
        <taxon>Dioscoreales</taxon>
        <taxon>Dioscoreaceae</taxon>
        <taxon>Dioscorea</taxon>
    </lineage>
</organism>
<dbReference type="InterPro" id="IPR027409">
    <property type="entry name" value="GroEL-like_apical_dom_sf"/>
</dbReference>
<dbReference type="GO" id="GO:0140662">
    <property type="term" value="F:ATP-dependent protein folding chaperone"/>
    <property type="evidence" value="ECO:0007669"/>
    <property type="project" value="InterPro"/>
</dbReference>
<protein>
    <submittedName>
        <fullName evidence="3">Uncharacterized protein</fullName>
    </submittedName>
</protein>
<evidence type="ECO:0000256" key="1">
    <source>
        <dbReference type="ARBA" id="ARBA00006607"/>
    </source>
</evidence>
<reference evidence="3" key="2">
    <citation type="journal article" date="2022" name="Hortic Res">
        <title>The genome of Dioscorea zingiberensis sheds light on the biosynthesis, origin and evolution of the medicinally important diosgenin saponins.</title>
        <authorList>
            <person name="Li Y."/>
            <person name="Tan C."/>
            <person name="Li Z."/>
            <person name="Guo J."/>
            <person name="Li S."/>
            <person name="Chen X."/>
            <person name="Wang C."/>
            <person name="Dai X."/>
            <person name="Yang H."/>
            <person name="Song W."/>
            <person name="Hou L."/>
            <person name="Xu J."/>
            <person name="Tong Z."/>
            <person name="Xu A."/>
            <person name="Yuan X."/>
            <person name="Wang W."/>
            <person name="Yang Q."/>
            <person name="Chen L."/>
            <person name="Sun Z."/>
            <person name="Wang K."/>
            <person name="Pan B."/>
            <person name="Chen J."/>
            <person name="Bao Y."/>
            <person name="Liu F."/>
            <person name="Qi X."/>
            <person name="Gang D.R."/>
            <person name="Wen J."/>
            <person name="Li J."/>
        </authorList>
    </citation>
    <scope>NUCLEOTIDE SEQUENCE</scope>
    <source>
        <strain evidence="3">Dzin_1.0</strain>
    </source>
</reference>
<dbReference type="GO" id="GO:0042026">
    <property type="term" value="P:protein refolding"/>
    <property type="evidence" value="ECO:0007669"/>
    <property type="project" value="InterPro"/>
</dbReference>
<comment type="similarity">
    <text evidence="1">Belongs to the chaperonin (HSP60) family.</text>
</comment>
<proteinExistence type="inferred from homology"/>
<evidence type="ECO:0000313" key="3">
    <source>
        <dbReference type="EMBL" id="KAJ0966604.1"/>
    </source>
</evidence>
<dbReference type="FunFam" id="3.50.7.10:FF:000001">
    <property type="entry name" value="60 kDa chaperonin"/>
    <property type="match status" value="1"/>
</dbReference>
<dbReference type="OrthoDB" id="1735925at2759"/>
<comment type="caution">
    <text evidence="3">The sequence shown here is derived from an EMBL/GenBank/DDBJ whole genome shotgun (WGS) entry which is preliminary data.</text>
</comment>
<name>A0A9D5H7X8_9LILI</name>
<keyword evidence="2" id="KW-0143">Chaperone</keyword>
<dbReference type="PANTHER" id="PTHR45633">
    <property type="entry name" value="60 KDA HEAT SHOCK PROTEIN, MITOCHONDRIAL"/>
    <property type="match status" value="1"/>
</dbReference>
<keyword evidence="4" id="KW-1185">Reference proteome</keyword>